<protein>
    <submittedName>
        <fullName evidence="3">Protein YqjC</fullName>
    </submittedName>
</protein>
<dbReference type="EMBL" id="CP001560">
    <property type="protein sequence ID" value="AFJ45583.1"/>
    <property type="molecule type" value="Genomic_DNA"/>
</dbReference>
<name>I2B4X9_SHIBC</name>
<dbReference type="Proteomes" id="UP000001955">
    <property type="component" value="Chromosome"/>
</dbReference>
<dbReference type="OrthoDB" id="8689941at2"/>
<dbReference type="KEGG" id="ebt:EBL_c04570"/>
<dbReference type="Pfam" id="PF06476">
    <property type="entry name" value="DUF1090"/>
    <property type="match status" value="1"/>
</dbReference>
<dbReference type="RefSeq" id="WP_002441900.1">
    <property type="nucleotide sequence ID" value="NC_017910.1"/>
</dbReference>
<dbReference type="STRING" id="630626.EBL_c04570"/>
<sequence>MNYRTVFALALLTLTTTAQAMSLCSEKEQNIQREIGYAEKHNNQSRINGLKNALKEVQKNCTDEKLKSSHQKAIAQKRQEIAERKHDLAQARKSGDPAKIAKREQKLAEEEHELKTLMARDY</sequence>
<dbReference type="eggNOG" id="COG1422">
    <property type="taxonomic scope" value="Bacteria"/>
</dbReference>
<organism evidence="3 4">
    <name type="scientific">Shimwellia blattae (strain ATCC 29907 / DSM 4481 / JCM 1650 / NBRC 105725 / CDC 9005-74)</name>
    <name type="common">Escherichia blattae</name>
    <dbReference type="NCBI Taxonomy" id="630626"/>
    <lineage>
        <taxon>Bacteria</taxon>
        <taxon>Pseudomonadati</taxon>
        <taxon>Pseudomonadota</taxon>
        <taxon>Gammaproteobacteria</taxon>
        <taxon>Enterobacterales</taxon>
        <taxon>Enterobacteriaceae</taxon>
        <taxon>Shimwellia</taxon>
    </lineage>
</organism>
<evidence type="ECO:0000256" key="2">
    <source>
        <dbReference type="SAM" id="SignalP"/>
    </source>
</evidence>
<evidence type="ECO:0000313" key="4">
    <source>
        <dbReference type="Proteomes" id="UP000001955"/>
    </source>
</evidence>
<dbReference type="InterPro" id="IPR009468">
    <property type="entry name" value="DUF1090"/>
</dbReference>
<keyword evidence="2" id="KW-0732">Signal</keyword>
<evidence type="ECO:0000256" key="1">
    <source>
        <dbReference type="SAM" id="MobiDB-lite"/>
    </source>
</evidence>
<keyword evidence="4" id="KW-1185">Reference proteome</keyword>
<dbReference type="HOGENOM" id="CLU_139075_0_0_6"/>
<evidence type="ECO:0000313" key="3">
    <source>
        <dbReference type="EMBL" id="AFJ45583.1"/>
    </source>
</evidence>
<feature type="region of interest" description="Disordered" evidence="1">
    <location>
        <begin position="88"/>
        <end position="112"/>
    </location>
</feature>
<accession>K6WI77</accession>
<reference evidence="3 4" key="1">
    <citation type="journal article" date="2012" name="J. Bacteriol.">
        <title>Complete genome sequence of the B12-producing Shimwellia blattae strain DSM 4481, isolated from a cockroach.</title>
        <authorList>
            <person name="Brzuszkiewicz E."/>
            <person name="Waschkowitz T."/>
            <person name="Wiezer A."/>
            <person name="Daniel R."/>
        </authorList>
    </citation>
    <scope>NUCLEOTIDE SEQUENCE [LARGE SCALE GENOMIC DNA]</scope>
    <source>
        <strain evidence="4">ATCC 29907 / DSM 4481 / JCM 1650 / NBRC 105725 / CDC 9005-74</strain>
    </source>
</reference>
<accession>I2B4X9</accession>
<proteinExistence type="predicted"/>
<feature type="chain" id="PRO_5003655961" evidence="2">
    <location>
        <begin position="21"/>
        <end position="122"/>
    </location>
</feature>
<dbReference type="AlphaFoldDB" id="I2B4X9"/>
<feature type="signal peptide" evidence="2">
    <location>
        <begin position="1"/>
        <end position="20"/>
    </location>
</feature>
<dbReference type="PATRIC" id="fig|630626.3.peg.453"/>
<gene>
    <name evidence="3" type="primary">yqjC</name>
    <name evidence="3" type="ordered locus">EBL_c04570</name>
</gene>